<comment type="caution">
    <text evidence="1">The sequence shown here is derived from an EMBL/GenBank/DDBJ whole genome shotgun (WGS) entry which is preliminary data.</text>
</comment>
<proteinExistence type="predicted"/>
<evidence type="ECO:0000313" key="2">
    <source>
        <dbReference type="Proteomes" id="UP001497623"/>
    </source>
</evidence>
<name>A0AAV2Q879_MEGNR</name>
<accession>A0AAV2Q879</accession>
<sequence length="135" mass="15201">KTIYENLKSNLVHNKIEMIFSAILLAAVCQGGLAENGGHRRTYSDNFEVFHDPTNGLHTTYDQSHVGPQNDLHTTYDQIHVDPPNDLRTTYDHVHLDPPNDLHATYDQALTQKPCQDNDPSCPLWGSQGECYSNP</sequence>
<reference evidence="1 2" key="1">
    <citation type="submission" date="2024-05" db="EMBL/GenBank/DDBJ databases">
        <authorList>
            <person name="Wallberg A."/>
        </authorList>
    </citation>
    <scope>NUCLEOTIDE SEQUENCE [LARGE SCALE GENOMIC DNA]</scope>
</reference>
<protein>
    <submittedName>
        <fullName evidence="1">Uncharacterized protein</fullName>
    </submittedName>
</protein>
<feature type="non-terminal residue" evidence="1">
    <location>
        <position position="1"/>
    </location>
</feature>
<keyword evidence="2" id="KW-1185">Reference proteome</keyword>
<feature type="non-terminal residue" evidence="1">
    <location>
        <position position="135"/>
    </location>
</feature>
<organism evidence="1 2">
    <name type="scientific">Meganyctiphanes norvegica</name>
    <name type="common">Northern krill</name>
    <name type="synonym">Thysanopoda norvegica</name>
    <dbReference type="NCBI Taxonomy" id="48144"/>
    <lineage>
        <taxon>Eukaryota</taxon>
        <taxon>Metazoa</taxon>
        <taxon>Ecdysozoa</taxon>
        <taxon>Arthropoda</taxon>
        <taxon>Crustacea</taxon>
        <taxon>Multicrustacea</taxon>
        <taxon>Malacostraca</taxon>
        <taxon>Eumalacostraca</taxon>
        <taxon>Eucarida</taxon>
        <taxon>Euphausiacea</taxon>
        <taxon>Euphausiidae</taxon>
        <taxon>Meganyctiphanes</taxon>
    </lineage>
</organism>
<dbReference type="AlphaFoldDB" id="A0AAV2Q879"/>
<gene>
    <name evidence="1" type="ORF">MNOR_LOCUS9367</name>
</gene>
<evidence type="ECO:0000313" key="1">
    <source>
        <dbReference type="EMBL" id="CAL4073946.1"/>
    </source>
</evidence>
<dbReference type="Proteomes" id="UP001497623">
    <property type="component" value="Unassembled WGS sequence"/>
</dbReference>
<dbReference type="EMBL" id="CAXKWB010004519">
    <property type="protein sequence ID" value="CAL4073946.1"/>
    <property type="molecule type" value="Genomic_DNA"/>
</dbReference>